<reference evidence="1" key="1">
    <citation type="submission" date="2020-07" db="EMBL/GenBank/DDBJ databases">
        <title>Multicomponent nature underlies the extraordinary mechanical properties of spider dragline silk.</title>
        <authorList>
            <person name="Kono N."/>
            <person name="Nakamura H."/>
            <person name="Mori M."/>
            <person name="Yoshida Y."/>
            <person name="Ohtoshi R."/>
            <person name="Malay A.D."/>
            <person name="Moran D.A.P."/>
            <person name="Tomita M."/>
            <person name="Numata K."/>
            <person name="Arakawa K."/>
        </authorList>
    </citation>
    <scope>NUCLEOTIDE SEQUENCE</scope>
</reference>
<keyword evidence="2" id="KW-1185">Reference proteome</keyword>
<sequence>MGPFPKDIHQNNWCFSKSYHCFLQYWLCFFPKLDVAYCKPNWLFGSQKNNVWCTGIRDWRHLSMRIKQHSFSSGHVEVCAVYERWEKMILSTRNIKMKFTKKRHLRKWFFKDNLISYLHYQRVLWLSRLVKVIEKSHEGYQGNFLSFVVLVARYDHILRQV</sequence>
<gene>
    <name evidence="1" type="primary">ZMYM1</name>
    <name evidence="1" type="ORF">TNCT_492501</name>
</gene>
<evidence type="ECO:0000313" key="2">
    <source>
        <dbReference type="Proteomes" id="UP000887116"/>
    </source>
</evidence>
<organism evidence="1 2">
    <name type="scientific">Trichonephila clavata</name>
    <name type="common">Joro spider</name>
    <name type="synonym">Nephila clavata</name>
    <dbReference type="NCBI Taxonomy" id="2740835"/>
    <lineage>
        <taxon>Eukaryota</taxon>
        <taxon>Metazoa</taxon>
        <taxon>Ecdysozoa</taxon>
        <taxon>Arthropoda</taxon>
        <taxon>Chelicerata</taxon>
        <taxon>Arachnida</taxon>
        <taxon>Araneae</taxon>
        <taxon>Araneomorphae</taxon>
        <taxon>Entelegynae</taxon>
        <taxon>Araneoidea</taxon>
        <taxon>Nephilidae</taxon>
        <taxon>Trichonephila</taxon>
    </lineage>
</organism>
<dbReference type="Proteomes" id="UP000887116">
    <property type="component" value="Unassembled WGS sequence"/>
</dbReference>
<evidence type="ECO:0000313" key="1">
    <source>
        <dbReference type="EMBL" id="GFQ80666.1"/>
    </source>
</evidence>
<comment type="caution">
    <text evidence="1">The sequence shown here is derived from an EMBL/GenBank/DDBJ whole genome shotgun (WGS) entry which is preliminary data.</text>
</comment>
<accession>A0A8X6FIK2</accession>
<dbReference type="AlphaFoldDB" id="A0A8X6FIK2"/>
<name>A0A8X6FIK2_TRICU</name>
<protein>
    <submittedName>
        <fullName evidence="1">Zinc finger MYM-type protein 1</fullName>
    </submittedName>
</protein>
<dbReference type="EMBL" id="BMAO01012334">
    <property type="protein sequence ID" value="GFQ80666.1"/>
    <property type="molecule type" value="Genomic_DNA"/>
</dbReference>
<proteinExistence type="predicted"/>
<dbReference type="OrthoDB" id="6598476at2759"/>